<protein>
    <submittedName>
        <fullName evidence="1">Uncharacterized protein</fullName>
    </submittedName>
</protein>
<proteinExistence type="predicted"/>
<name>A0ABU9L3A7_9FLAO</name>
<evidence type="ECO:0000313" key="2">
    <source>
        <dbReference type="Proteomes" id="UP001474120"/>
    </source>
</evidence>
<gene>
    <name evidence="1" type="ORF">AABB81_13515</name>
</gene>
<reference evidence="1 2" key="1">
    <citation type="submission" date="2024-04" db="EMBL/GenBank/DDBJ databases">
        <title>whole genome sequencing of Lutimonas vermicola strain IMCC1616.</title>
        <authorList>
            <person name="Bae S.S."/>
        </authorList>
    </citation>
    <scope>NUCLEOTIDE SEQUENCE [LARGE SCALE GENOMIC DNA]</scope>
    <source>
        <strain evidence="1 2">IMCC1616</strain>
    </source>
</reference>
<sequence length="48" mass="5849">MDRETLDVYLKYERLDKTVFQGMSIQELFDLRHDMLAFRNKLGELLKQ</sequence>
<comment type="caution">
    <text evidence="1">The sequence shown here is derived from an EMBL/GenBank/DDBJ whole genome shotgun (WGS) entry which is preliminary data.</text>
</comment>
<keyword evidence="2" id="KW-1185">Reference proteome</keyword>
<dbReference type="EMBL" id="JBCDNA010000003">
    <property type="protein sequence ID" value="MEL4456923.1"/>
    <property type="molecule type" value="Genomic_DNA"/>
</dbReference>
<evidence type="ECO:0000313" key="1">
    <source>
        <dbReference type="EMBL" id="MEL4456923.1"/>
    </source>
</evidence>
<dbReference type="RefSeq" id="WP_342161087.1">
    <property type="nucleotide sequence ID" value="NZ_JBCDNA010000003.1"/>
</dbReference>
<organism evidence="1 2">
    <name type="scientific">Lutimonas vermicola</name>
    <dbReference type="NCBI Taxonomy" id="414288"/>
    <lineage>
        <taxon>Bacteria</taxon>
        <taxon>Pseudomonadati</taxon>
        <taxon>Bacteroidota</taxon>
        <taxon>Flavobacteriia</taxon>
        <taxon>Flavobacteriales</taxon>
        <taxon>Flavobacteriaceae</taxon>
        <taxon>Lutimonas</taxon>
    </lineage>
</organism>
<dbReference type="Proteomes" id="UP001474120">
    <property type="component" value="Unassembled WGS sequence"/>
</dbReference>
<accession>A0ABU9L3A7</accession>